<evidence type="ECO:0000256" key="19">
    <source>
        <dbReference type="SAM" id="SignalP"/>
    </source>
</evidence>
<dbReference type="Proteomes" id="UP000033647">
    <property type="component" value="Unassembled WGS sequence"/>
</dbReference>
<evidence type="ECO:0000256" key="14">
    <source>
        <dbReference type="ARBA" id="ARBA00031250"/>
    </source>
</evidence>
<dbReference type="CDD" id="cd15482">
    <property type="entry name" value="Sialidase_non-viral"/>
    <property type="match status" value="1"/>
</dbReference>
<comment type="caution">
    <text evidence="21">The sequence shown here is derived from an EMBL/GenBank/DDBJ whole genome shotgun (WGS) entry which is preliminary data.</text>
</comment>
<dbReference type="OrthoDB" id="443634at2759"/>
<evidence type="ECO:0000256" key="6">
    <source>
        <dbReference type="ARBA" id="ARBA00022737"/>
    </source>
</evidence>
<dbReference type="FunFam" id="3.30.60.270:FF:000005">
    <property type="entry name" value="Sortilin"/>
    <property type="match status" value="2"/>
</dbReference>
<evidence type="ECO:0000256" key="8">
    <source>
        <dbReference type="ARBA" id="ARBA00022989"/>
    </source>
</evidence>
<evidence type="ECO:0000256" key="16">
    <source>
        <dbReference type="ARBA" id="ARBA00031902"/>
    </source>
</evidence>
<dbReference type="InterPro" id="IPR015943">
    <property type="entry name" value="WD40/YVTN_repeat-like_dom_sf"/>
</dbReference>
<name>A0A0F4G6S7_9PEZI</name>
<feature type="transmembrane region" description="Helical" evidence="18">
    <location>
        <begin position="1342"/>
        <end position="1363"/>
    </location>
</feature>
<evidence type="ECO:0000256" key="11">
    <source>
        <dbReference type="ARBA" id="ARBA00023170"/>
    </source>
</evidence>
<evidence type="ECO:0000259" key="20">
    <source>
        <dbReference type="SMART" id="SM00602"/>
    </source>
</evidence>
<feature type="chain" id="PRO_5002468421" description="Vacuolar protein sorting/targeting protein 10" evidence="19">
    <location>
        <begin position="22"/>
        <end position="1473"/>
    </location>
</feature>
<dbReference type="PANTHER" id="PTHR12106">
    <property type="entry name" value="SORTILIN RELATED"/>
    <property type="match status" value="1"/>
</dbReference>
<dbReference type="Pfam" id="PF15901">
    <property type="entry name" value="Sortilin_C"/>
    <property type="match status" value="2"/>
</dbReference>
<sequence>MRQLRLLLGLLVSLLATQALSKKDKPDIEETAFDAPPLGLTYFEDSDIILVANPETQVVYRSSDAGVKWTPIKDITEGEALETLKHPYDKKTAVVLGTKKKHWITSDRGESWREFTTDEGPTKLKPGIVFHATDPDRMLFLAQNCRAWRCTDSVYYTTDGFKEKPKAMPDDILDCIWAKNADVFAERNKDLEDDTVLCIAAGKFSLLHSNLRVVVSKDFFEKDPVEPKSDDRPVEGVVNIAATKGYLVIAAKGERTSEMAMYVSDDIDVWHRAEFGEHRLEEGAYTLLESTNYSMQVDVMTTRPSTLEPMGVLLTSNSNGTYFTRNVEHTNRDIRGFVDFEKIANIQGVALVNTVENYEEVERRAMVSKEIVTQISFDDGRTWGELEVDGKRLHLHSITEQRNMGRMFSSPAPGIVMGVGNTGKVLKKYSEGDLYISDDTGVTWNLALEKPHLFEFGAQGSILVAVEDGETDELRWSMDHGKTWEKVDLPSKVKPMALTTTPDSTSLKFLMIATKGGGSGTKHNIYAIDFNGVHERECKDKDYEDWQARVDGEGKAMCIMGHTQSFKRRKPDADCLVPNKDFQDPEENRKTCKCTEQDFECDYNFKRHEGKCVQSGKIIPPKGTCEGEDKKYKGSSGYRKIPGNDCEGGVNLAEEIERDCSETAAPPASGQISNEITKFKGDEFVEYYYLERDGNPGDDETIIMRTELREVFKTHDHGKSWIPVLKDEEVLAIYPHQYQNDRVYLVTPSKKVYFSTDFAKNFHSFDAPEEPNRAHVQVLTFHPKEKDWLIWTGGRDCKGDQCLTVAQVSRKHGESWETMLRAVRKCQFVYREDRENSDSMVLCEQYENENENKEGASRLLVSSTDWFEHKQEVKRDVIAFATMAEYIVVAFRAEEKETLKVDASIDGVTFADAQFPPNFEVPHQHAYTVLDSTTHAVFLHVTTNNVRDQEYGSIMKSNSNGTSYVLSTSEVNRNTEGYVDFEKMQGIEGVAIINRISNVQEVNSGSSKRLKTYITHNDGSGWALLGQPKDRPKGVKWCDSNDLEKCSLHLHGYTERKDPRSTYSSPSAVGLMMGTGNVGEYLGYKKEADTFITRDGGVTWYMVAEGNWMWEYGDQGSILVIVKEGEPTKSVQYSLDEGRSWQEHEIGEEMVVSAITTVPSDTSRNFLLWGKIGSSLATINMDFSGMKERSTLCKLDEQNPKADDYDLWSPSHPLSENNCLFGHVAEYHRKRPDHDCYNGKGFPHLHNIAQNCSCTREDFECDYNYERHHNGECVLVSGLEKPDPAAVCKKNPNQIEYYDITGYRRIPLSTCEGGKMLDYTSTTRPCPNHDKEFEEKHGISGAGLFFAIVLPIAAAAGVGYWVWKNWDGKFGRIRLGDGMGGGGMGAAFESDAPWIKYPVMAISGVVAVLAALPMLLGSLWDAVSSRLGRSSGGGGAYSRPFTSRSSFQRGRGDYAVVDPDEGELLGDDSDDEA</sequence>
<dbReference type="Gene3D" id="2.130.10.10">
    <property type="entry name" value="YVTN repeat-like/Quinoprotein amine dehydrogenase"/>
    <property type="match status" value="2"/>
</dbReference>
<evidence type="ECO:0000256" key="10">
    <source>
        <dbReference type="ARBA" id="ARBA00023136"/>
    </source>
</evidence>
<evidence type="ECO:0000256" key="1">
    <source>
        <dbReference type="ARBA" id="ARBA00004166"/>
    </source>
</evidence>
<dbReference type="Gene3D" id="2.10.70.80">
    <property type="match status" value="2"/>
</dbReference>
<feature type="compositionally biased region" description="Acidic residues" evidence="17">
    <location>
        <begin position="1458"/>
        <end position="1473"/>
    </location>
</feature>
<dbReference type="SMART" id="SM00602">
    <property type="entry name" value="VPS10"/>
    <property type="match status" value="2"/>
</dbReference>
<dbReference type="EMBL" id="LAFY01004382">
    <property type="protein sequence ID" value="KJX93068.1"/>
    <property type="molecule type" value="Genomic_DNA"/>
</dbReference>
<feature type="signal peptide" evidence="19">
    <location>
        <begin position="1"/>
        <end position="21"/>
    </location>
</feature>
<evidence type="ECO:0000256" key="7">
    <source>
        <dbReference type="ARBA" id="ARBA00022927"/>
    </source>
</evidence>
<keyword evidence="8 18" id="KW-1133">Transmembrane helix</keyword>
<dbReference type="PANTHER" id="PTHR12106:SF27">
    <property type="entry name" value="SORTILIN-RELATED RECEPTOR"/>
    <property type="match status" value="1"/>
</dbReference>
<keyword evidence="6" id="KW-0677">Repeat</keyword>
<dbReference type="InterPro" id="IPR006581">
    <property type="entry name" value="VPS10"/>
</dbReference>
<gene>
    <name evidence="21" type="ORF">TI39_contig4423g00007</name>
</gene>
<evidence type="ECO:0000256" key="12">
    <source>
        <dbReference type="ARBA" id="ARBA00023180"/>
    </source>
</evidence>
<organism evidence="21 22">
    <name type="scientific">Zymoseptoria brevis</name>
    <dbReference type="NCBI Taxonomy" id="1047168"/>
    <lineage>
        <taxon>Eukaryota</taxon>
        <taxon>Fungi</taxon>
        <taxon>Dikarya</taxon>
        <taxon>Ascomycota</taxon>
        <taxon>Pezizomycotina</taxon>
        <taxon>Dothideomycetes</taxon>
        <taxon>Dothideomycetidae</taxon>
        <taxon>Mycosphaerellales</taxon>
        <taxon>Mycosphaerellaceae</taxon>
        <taxon>Zymoseptoria</taxon>
    </lineage>
</organism>
<dbReference type="GO" id="GO:0005794">
    <property type="term" value="C:Golgi apparatus"/>
    <property type="evidence" value="ECO:0007669"/>
    <property type="project" value="UniProtKB-SubCell"/>
</dbReference>
<feature type="domain" description="VPS10" evidence="20">
    <location>
        <begin position="700"/>
        <end position="1331"/>
    </location>
</feature>
<keyword evidence="4" id="KW-0813">Transport</keyword>
<evidence type="ECO:0000256" key="17">
    <source>
        <dbReference type="SAM" id="MobiDB-lite"/>
    </source>
</evidence>
<keyword evidence="19" id="KW-0732">Signal</keyword>
<dbReference type="STRING" id="1047168.A0A0F4G6S7"/>
<evidence type="ECO:0000313" key="22">
    <source>
        <dbReference type="Proteomes" id="UP000033647"/>
    </source>
</evidence>
<dbReference type="InterPro" id="IPR031778">
    <property type="entry name" value="Sortilin_N"/>
</dbReference>
<dbReference type="Gene3D" id="3.30.60.270">
    <property type="match status" value="2"/>
</dbReference>
<dbReference type="GO" id="GO:0006623">
    <property type="term" value="P:protein targeting to vacuole"/>
    <property type="evidence" value="ECO:0007669"/>
    <property type="project" value="TreeGrafter"/>
</dbReference>
<keyword evidence="5 18" id="KW-0812">Transmembrane</keyword>
<dbReference type="InterPro" id="IPR050310">
    <property type="entry name" value="VPS10-sortilin"/>
</dbReference>
<dbReference type="GO" id="GO:0016020">
    <property type="term" value="C:membrane"/>
    <property type="evidence" value="ECO:0007669"/>
    <property type="project" value="InterPro"/>
</dbReference>
<keyword evidence="12" id="KW-0325">Glycoprotein</keyword>
<dbReference type="SUPFAM" id="SSF110296">
    <property type="entry name" value="Oligoxyloglucan reducing end-specific cellobiohydrolase"/>
    <property type="match status" value="2"/>
</dbReference>
<evidence type="ECO:0000313" key="21">
    <source>
        <dbReference type="EMBL" id="KJX93068.1"/>
    </source>
</evidence>
<keyword evidence="7" id="KW-0653">Protein transport</keyword>
<evidence type="ECO:0000256" key="15">
    <source>
        <dbReference type="ARBA" id="ARBA00031354"/>
    </source>
</evidence>
<dbReference type="GO" id="GO:0006895">
    <property type="term" value="P:Golgi to endosome transport"/>
    <property type="evidence" value="ECO:0007669"/>
    <property type="project" value="TreeGrafter"/>
</dbReference>
<comment type="subcellular location">
    <subcellularLocation>
        <location evidence="1">Golgi apparatus</location>
        <location evidence="1">trans-Golgi network membrane</location>
        <topology evidence="1">Multi-pass membrane protein</topology>
    </subcellularLocation>
    <subcellularLocation>
        <location evidence="2">Prevacuolar compartment membrane</location>
        <topology evidence="2">Multi-pass membrane protein</topology>
    </subcellularLocation>
</comment>
<dbReference type="GO" id="GO:0005829">
    <property type="term" value="C:cytosol"/>
    <property type="evidence" value="ECO:0007669"/>
    <property type="project" value="GOC"/>
</dbReference>
<dbReference type="GO" id="GO:0006896">
    <property type="term" value="P:Golgi to vacuole transport"/>
    <property type="evidence" value="ECO:0007669"/>
    <property type="project" value="TreeGrafter"/>
</dbReference>
<dbReference type="Gene3D" id="2.120.10.10">
    <property type="match status" value="1"/>
</dbReference>
<keyword evidence="11" id="KW-0675">Receptor</keyword>
<evidence type="ECO:0000256" key="13">
    <source>
        <dbReference type="ARBA" id="ARBA00025569"/>
    </source>
</evidence>
<feature type="region of interest" description="Disordered" evidence="17">
    <location>
        <begin position="1430"/>
        <end position="1473"/>
    </location>
</feature>
<proteinExistence type="predicted"/>
<keyword evidence="10 18" id="KW-0472">Membrane</keyword>
<evidence type="ECO:0000256" key="2">
    <source>
        <dbReference type="ARBA" id="ARBA00004488"/>
    </source>
</evidence>
<feature type="domain" description="VPS10" evidence="20">
    <location>
        <begin position="48"/>
        <end position="665"/>
    </location>
</feature>
<accession>A0A0F4G6S7</accession>
<dbReference type="Pfam" id="PF15902">
    <property type="entry name" value="Sortilin-Vps10"/>
    <property type="match status" value="2"/>
</dbReference>
<evidence type="ECO:0000256" key="9">
    <source>
        <dbReference type="ARBA" id="ARBA00023034"/>
    </source>
</evidence>
<evidence type="ECO:0000256" key="3">
    <source>
        <dbReference type="ARBA" id="ARBA00015369"/>
    </source>
</evidence>
<reference evidence="21 22" key="1">
    <citation type="submission" date="2015-03" db="EMBL/GenBank/DDBJ databases">
        <title>RNA-seq based gene annotation and comparative genomics of four Zymoseptoria species reveal species-specific pathogenicity related genes and transposable element activity.</title>
        <authorList>
            <person name="Grandaubert J."/>
            <person name="Bhattacharyya A."/>
            <person name="Stukenbrock E.H."/>
        </authorList>
    </citation>
    <scope>NUCLEOTIDE SEQUENCE [LARGE SCALE GENOMIC DNA]</scope>
    <source>
        <strain evidence="21 22">Zb18110</strain>
    </source>
</reference>
<dbReference type="InterPro" id="IPR031777">
    <property type="entry name" value="Sortilin_C"/>
</dbReference>
<evidence type="ECO:0000256" key="4">
    <source>
        <dbReference type="ARBA" id="ARBA00022448"/>
    </source>
</evidence>
<evidence type="ECO:0000256" key="5">
    <source>
        <dbReference type="ARBA" id="ARBA00022692"/>
    </source>
</evidence>
<keyword evidence="22" id="KW-1185">Reference proteome</keyword>
<keyword evidence="9" id="KW-0333">Golgi apparatus</keyword>
<feature type="transmembrane region" description="Helical" evidence="18">
    <location>
        <begin position="1399"/>
        <end position="1420"/>
    </location>
</feature>
<comment type="function">
    <text evidence="13">Functions as a sorting receptor in the Golgi compartment required for the intracellular sorting and delivery of soluble vacuolar proteins, like carboxypeptidase Y (CPY) and proteinase A. Executes multiple rounds of sorting by cycling between the late Golgi and a prevacuolar endosome-like compartment.</text>
</comment>
<evidence type="ECO:0000256" key="18">
    <source>
        <dbReference type="SAM" id="Phobius"/>
    </source>
</evidence>
<protein>
    <recommendedName>
        <fullName evidence="3">Vacuolar protein sorting/targeting protein 10</fullName>
    </recommendedName>
    <alternativeName>
        <fullName evidence="15">Carboxypeptidase Y receptor</fullName>
    </alternativeName>
    <alternativeName>
        <fullName evidence="14 16">Sortilin VPS10</fullName>
    </alternativeName>
</protein>